<dbReference type="NCBIfam" id="TIGR02601">
    <property type="entry name" value="autotrns_rpt"/>
    <property type="match status" value="2"/>
</dbReference>
<dbReference type="CDD" id="cd01344">
    <property type="entry name" value="PL2_Passenger_AT"/>
    <property type="match status" value="1"/>
</dbReference>
<dbReference type="Proteomes" id="UP000226420">
    <property type="component" value="Unassembled WGS sequence"/>
</dbReference>
<evidence type="ECO:0000313" key="4">
    <source>
        <dbReference type="EMBL" id="SFC07733.1"/>
    </source>
</evidence>
<keyword evidence="1" id="KW-0732">Signal</keyword>
<evidence type="ECO:0000259" key="3">
    <source>
        <dbReference type="PROSITE" id="PS51208"/>
    </source>
</evidence>
<dbReference type="InterPro" id="IPR024973">
    <property type="entry name" value="ESPR"/>
</dbReference>
<sequence>MNKIYRIIWNSTLGAWVVTSELGRGKIKSATSKTLTALALTTLLATSATASQCNSASLLCDLDSAWSFATNNRGAGSVTISDGQTYRVNGPKSYRSAPGSYITFRTVNELINAGYINAALLPDDDTYVELGVKSQSVTVIDPITNASNVVSVYNSGNLQEFESGHSIGGYGVARTGPLSIYYQTRLVTVNSGTADIYADGLTISSAHRDSQLVYADSTVTNQAATANWHSKNTINLPSEPDYASASTQTATAKKTTYAGSFTAFNGGATTVTSLSELQRYNQWLIGKMQSGELAPSRYDSELAKAYTTASSYYQINRVPVGVDPILTQPVGVTTVFMANGDKATVRLAATGRISGDIRGAGSENAGVFRLTNGATGINDGEIDTSTYTATVLSGSHFINNGSLTTGLANGVPGYGVRILGLNSVFTNNGTLNIRPQFWSSTSSGNSTAWGVTVIHYASAINHGTMNIGITEGNKGRETVGSVYGVRIEPKGNFTNSASGVINIGRAVDGSEVYVKPGSSAIRINTGISGKVENQGHIVLGTKVEGSAGIHALVAGTHDVTNSGTITLLSNGDNGAFTPRENIGIYAQNNARGINNTGLIDIQGINGIGIKTLSGGQVSSSGQINVTGGADPSTGLRNYGVWSQGLNSLIDISGSVNLKGNGAIGVHARDKGAISLSGQGKVNFSDGENQIGFYIYGTGSKINNTSTGTQDVTTNNSTLMRLDGGAAFTGASGATSTMSASGDNAQVIVATGSGTTVDSGGMTVKVNGKNATGFLIEGGATGTISNTANINLSGEGAIAGIADGQGYDLTGAKKSITEAEKKATSLTAGANLHSALDGVVGYIARNLATLTNSGNITFSGDNTTGIQVEEGAVGANSGNITLAGQGGVGLKASARTLETKLSSTGNLTLNGSWDGVNDATRTTGVLADGHQVSVTIGDGINTAAMNLKGAGSVGVQATGGSTVTLDDKVAVNFDSNNTDQVAFWVDGSGSQIITQAGGTETQVNGDGATMFYVTNGATMDGVLNLNLSGKAGSHKITSGIRVKGAGSEAKLASGSQLTIGTNATGVLAENAGKAVIAAGAAFHLSGDQAIVGKATGQGSRVENNATVTSVTDSRGSTAFLAENGGVIDNNGNINLSVGSEHTAIDLNNGHVVNRGNIQANGTAIHIQGRDSTIVNAGTIEAVDGKAAIHIDAGAGLNLSAVSGGTGTIKADRTADGILLSEGALSLNVANSLIDMSGINASGIGIHNVAGIQGITLDNTRIKLGGTGIGIKTGASLAKTNSGAIDVTDGIGILYLNENGSAVASDIDLSDSANLVMNVAGQGVGMKATLDGQQRSVNTAIGVNVTSATGGSAIDVSGAKSVENSGQLISDSTVANGNVLNVHNADTISNSGTIQASSAEMTAIAMSHSGNKTLTNTGKIRGLLDFALGDNQINLTGGQLTGNIKAHGGANILTASAGTVQRGEISLTGDKAQTVTVKGASTVGHVTLGDGNNVLTVDDSTTGHITTGDGHSELTFRGEAVAGNIALGTGNNHLILSDKAHIDNMTASAGGNNFVVIKDVATFDKLDAGKGGEDDQLTFDGAKYALDNTADIQHFDQLNLIRGARFITGHAIQMGETATSVGHIAIDGRSSLVLTPAGAYTLNHALSGSGLVEVTSGTRFDFGSDVGHQFTGRVHMNSTDFALSRFNTTALTQAMLSVMDKNTTIVGTGNQVIGGLSFNGGTVDFGVSIPSDTVSANRIQVETLNARGKGKVQVKHPLIDNGIPPVVPPAEGQTRGLLDQQTETLVQLVTAASVVGGAGNLVLIDENGEVISHATGTTIYQDGIQAAKGHYNYRLTTTDNEGQANGLYVGYGLTQLDLLSSGADKLVINTDHSTEKQLSAKVTGSGDLGIQAGNGADALTLSNLDNSYTGVTDLKSGTVKLGTDNGFGATSKLSLANTTTADINGKTQTIGALDGQAGSTLNLNGGDLTLTDGGMASGTLTGEGDLTVSGGTLTVTVANANLSATTTVKAGAQALLDDVLALGTGQVLADGKVTLNAVNGTFANELSGSGQLNSHNGSEVTLSGNNRDFAGVMDIDATSTLTVNETQNLGATTEVKNANQVIVNNSAAMTLAAIVSGTGELIKQNSGTLTLSGSNRYTGQTDIQGGTVAISSDANLGSTDNLTRLNGGDLQITADLTSTRDVTLVQDGRVIVDSGVTASMGGWDDQSSGLSTLSKAGDGTLIWTGDNSANTANVSVTGGTLQVASIDNLASANGEVHLGANGRLSILQSVDTAADVDFSRQLSGSGELWVSLADKAQALTLNASSAGGDFTGQLTLDNGHFTLNTEASQTLAQSTLQLNGGAGKLGSARLVGEQILGGLTMNGGQLEVAFSSLNHRPEGVLTVKTLDVTGGGNLAILTPANLPNPIPVTGDSLFDQDDEVIDVVVNATDRVNGVGTQIELTDINGALVAPDTTIGLVNNGTTVGNAHYNYFGSVKEDGLYLGYGLTQIDAFADQSVILTNAYALDNSLGAKLTGDGGFTINANGTARIGNASSDYTGTTHLNSGNVELITNNGLGQTRLLNMQSGTGLDLNGNRQTLGSLAAMVDSVINLDGGELTITDGGQSDGTFTGQGDLILTGSTLSLNQNSSQFTGMTTIDSGATARLTQPQGLGQGTIHLQGTLNLDSAKGTLLNSLNGDGETLLTNAADMYLGGNNTNYSGTFMTQAGTTLTATEKNQLGTATIHNSGTFAIDTAGLWTLDSTVNGSGTVVKKGSGTLQLEANNVTAGLTRIENGLLLIGGEQSAATTANLNSHVTIEKEGALGGYGSVTGNVTNRGNLIMGHALTGGGHGEFTINGDYIGTDNSTIIFNTTLDDDASATDMLRITGNTAGTSHIMVRSARGEGAQTSDGIKLIDVAGTSNAQFTLSGRAVAGAYDYFLYQGAISTPDDGNWYLRSSLSSLNPDPSIYRPEAGGYMANMAAASHLFSLRLADREGRAENSSLWLRQVGSRNKHRDSTGQLQTATNSYVVQGGGEVWSTQFTDADQFGLGVMMAYGKADGKTHSKKTGYKANSTLDGYSTGLYGTWYQDAKTLNGAYVDSWLQYSWLDAEVNGQSMAKESYKMDGFSASLEAGYRLSVYQGLNSEVFITPQGQISWNGIKADDHIEAGGTKVASSGHDNVQTRLGLKVSRDGVSDGDKGTDKLFTVYAEANWLHNSQQAGAVLDGVEVKQSGSRHVGELKLGAEGQVNQNLSLWSNVAQQLGDNGYSDTSVTLGVKVHF</sequence>
<dbReference type="InterPro" id="IPR013425">
    <property type="entry name" value="Autotrns_rpt"/>
</dbReference>
<keyword evidence="2" id="KW-0843">Virulence</keyword>
<dbReference type="SUPFAM" id="SSF103515">
    <property type="entry name" value="Autotransporter"/>
    <property type="match status" value="1"/>
</dbReference>
<evidence type="ECO:0000256" key="2">
    <source>
        <dbReference type="ARBA" id="ARBA00023026"/>
    </source>
</evidence>
<dbReference type="InterPro" id="IPR050909">
    <property type="entry name" value="Bact_Autotransporter_VF"/>
</dbReference>
<name>A0AAJ4W7Z3_9GAMM</name>
<dbReference type="InterPro" id="IPR036709">
    <property type="entry name" value="Autotransporte_beta_dom_sf"/>
</dbReference>
<comment type="caution">
    <text evidence="4">The sequence shown here is derived from an EMBL/GenBank/DDBJ whole genome shotgun (WGS) entry which is preliminary data.</text>
</comment>
<dbReference type="InterPro" id="IPR005546">
    <property type="entry name" value="Autotransporte_beta"/>
</dbReference>
<dbReference type="Pfam" id="PF12951">
    <property type="entry name" value="PATR"/>
    <property type="match status" value="4"/>
</dbReference>
<reference evidence="4 5" key="1">
    <citation type="submission" date="2016-10" db="EMBL/GenBank/DDBJ databases">
        <authorList>
            <person name="Varghese N."/>
            <person name="Submissions S."/>
        </authorList>
    </citation>
    <scope>NUCLEOTIDE SEQUENCE [LARGE SCALE GENOMIC DNA]</scope>
    <source>
        <strain evidence="4 5">DSM 5563</strain>
    </source>
</reference>
<proteinExistence type="predicted"/>
<dbReference type="Gene3D" id="2.40.128.130">
    <property type="entry name" value="Autotransporter beta-domain"/>
    <property type="match status" value="1"/>
</dbReference>
<evidence type="ECO:0000256" key="1">
    <source>
        <dbReference type="ARBA" id="ARBA00022729"/>
    </source>
</evidence>
<dbReference type="SUPFAM" id="SSF51126">
    <property type="entry name" value="Pectin lyase-like"/>
    <property type="match status" value="2"/>
</dbReference>
<dbReference type="PANTHER" id="PTHR12338">
    <property type="entry name" value="AUTOTRANSPORTER"/>
    <property type="match status" value="1"/>
</dbReference>
<accession>A0AAJ4W7Z3</accession>
<dbReference type="RefSeq" id="WP_074820270.1">
    <property type="nucleotide sequence ID" value="NZ_FOLW01000001.1"/>
</dbReference>
<dbReference type="InterPro" id="IPR012332">
    <property type="entry name" value="Autotransporter_pectin_lyase_C"/>
</dbReference>
<dbReference type="PROSITE" id="PS51208">
    <property type="entry name" value="AUTOTRANSPORTER"/>
    <property type="match status" value="1"/>
</dbReference>
<dbReference type="Gene3D" id="2.160.20.20">
    <property type="match status" value="1"/>
</dbReference>
<evidence type="ECO:0000313" key="5">
    <source>
        <dbReference type="Proteomes" id="UP000226420"/>
    </source>
</evidence>
<dbReference type="NCBIfam" id="TIGR01414">
    <property type="entry name" value="autotrans_barl"/>
    <property type="match status" value="1"/>
</dbReference>
<dbReference type="PANTHER" id="PTHR12338:SF5">
    <property type="entry name" value="ANTIGEN 43-RELATED"/>
    <property type="match status" value="1"/>
</dbReference>
<dbReference type="SMART" id="SM00869">
    <property type="entry name" value="Autotransporter"/>
    <property type="match status" value="1"/>
</dbReference>
<dbReference type="InterPro" id="IPR011050">
    <property type="entry name" value="Pectin_lyase_fold/virulence"/>
</dbReference>
<dbReference type="InterPro" id="IPR043990">
    <property type="entry name" value="AC_1"/>
</dbReference>
<gene>
    <name evidence="4" type="ORF">SAMN02745723_101324</name>
</gene>
<dbReference type="Pfam" id="PF13018">
    <property type="entry name" value="ESPR"/>
    <property type="match status" value="1"/>
</dbReference>
<dbReference type="GO" id="GO:0019867">
    <property type="term" value="C:outer membrane"/>
    <property type="evidence" value="ECO:0007669"/>
    <property type="project" value="InterPro"/>
</dbReference>
<organism evidence="4 5">
    <name type="scientific">Pragia fontium DSM 5563 = ATCC 49100</name>
    <dbReference type="NCBI Taxonomy" id="1122977"/>
    <lineage>
        <taxon>Bacteria</taxon>
        <taxon>Pseudomonadati</taxon>
        <taxon>Pseudomonadota</taxon>
        <taxon>Gammaproteobacteria</taxon>
        <taxon>Enterobacterales</taxon>
        <taxon>Budviciaceae</taxon>
        <taxon>Pragia</taxon>
    </lineage>
</organism>
<dbReference type="Pfam" id="PF18883">
    <property type="entry name" value="AC_1"/>
    <property type="match status" value="1"/>
</dbReference>
<protein>
    <submittedName>
        <fullName evidence="4">Outer membrane autotransporter barrel domain-containing protein</fullName>
    </submittedName>
</protein>
<feature type="domain" description="Autotransporter" evidence="3">
    <location>
        <begin position="2970"/>
        <end position="3253"/>
    </location>
</feature>
<dbReference type="EMBL" id="FOLW01000001">
    <property type="protein sequence ID" value="SFC07733.1"/>
    <property type="molecule type" value="Genomic_DNA"/>
</dbReference>
<dbReference type="InterPro" id="IPR006315">
    <property type="entry name" value="OM_autotransptr_brl_dom"/>
</dbReference>